<comment type="caution">
    <text evidence="2">The sequence shown here is derived from an EMBL/GenBank/DDBJ whole genome shotgun (WGS) entry which is preliminary data.</text>
</comment>
<keyword evidence="3" id="KW-1185">Reference proteome</keyword>
<feature type="transmembrane region" description="Helical" evidence="1">
    <location>
        <begin position="175"/>
        <end position="192"/>
    </location>
</feature>
<keyword evidence="1" id="KW-0812">Transmembrane</keyword>
<evidence type="ECO:0000313" key="2">
    <source>
        <dbReference type="EMBL" id="MED5017724.1"/>
    </source>
</evidence>
<keyword evidence="1" id="KW-0472">Membrane</keyword>
<accession>A0ABU6PS78</accession>
<dbReference type="EMBL" id="JARTLD010000025">
    <property type="protein sequence ID" value="MED5017724.1"/>
    <property type="molecule type" value="Genomic_DNA"/>
</dbReference>
<keyword evidence="1" id="KW-1133">Transmembrane helix</keyword>
<reference evidence="2 3" key="1">
    <citation type="submission" date="2023-03" db="EMBL/GenBank/DDBJ databases">
        <title>Bacillus Genome Sequencing.</title>
        <authorList>
            <person name="Dunlap C."/>
        </authorList>
    </citation>
    <scope>NUCLEOTIDE SEQUENCE [LARGE SCALE GENOMIC DNA]</scope>
    <source>
        <strain evidence="2 3">NRS-52</strain>
    </source>
</reference>
<gene>
    <name evidence="2" type="ORF">P9847_10450</name>
</gene>
<evidence type="ECO:0000256" key="1">
    <source>
        <dbReference type="SAM" id="Phobius"/>
    </source>
</evidence>
<feature type="transmembrane region" description="Helical" evidence="1">
    <location>
        <begin position="98"/>
        <end position="118"/>
    </location>
</feature>
<dbReference type="Proteomes" id="UP001343257">
    <property type="component" value="Unassembled WGS sequence"/>
</dbReference>
<protein>
    <submittedName>
        <fullName evidence="2">Anti-sigma factor</fullName>
    </submittedName>
</protein>
<sequence>MTCDEAQEIFGLLSDMDEHDPRRRRLELHIATCSDCAAEYEMWMESRSFFMEMQEEASEERAEEVNRNVMDRIYREAPWLIPDQSKPFDVPAAARKHLSLWIAGFVMVFLCSFLYFMLMDRPQVKETAQAATGILPTGIAGHATLASDLLSYDIPSTNSGIIEPFVVGMGPSHPQYWMVLSVLGVAMALFSLRKLSRMRK</sequence>
<name>A0ABU6PS78_9BACL</name>
<proteinExistence type="predicted"/>
<evidence type="ECO:0000313" key="3">
    <source>
        <dbReference type="Proteomes" id="UP001343257"/>
    </source>
</evidence>
<organism evidence="2 3">
    <name type="scientific">Paenibacillus chibensis</name>
    <dbReference type="NCBI Taxonomy" id="59846"/>
    <lineage>
        <taxon>Bacteria</taxon>
        <taxon>Bacillati</taxon>
        <taxon>Bacillota</taxon>
        <taxon>Bacilli</taxon>
        <taxon>Bacillales</taxon>
        <taxon>Paenibacillaceae</taxon>
        <taxon>Paenibacillus</taxon>
    </lineage>
</organism>
<dbReference type="RefSeq" id="WP_328277561.1">
    <property type="nucleotide sequence ID" value="NZ_JARTLD010000025.1"/>
</dbReference>